<protein>
    <recommendedName>
        <fullName evidence="3">PD-(D/E)XK motif protein</fullName>
    </recommendedName>
</protein>
<evidence type="ECO:0000313" key="2">
    <source>
        <dbReference type="Proteomes" id="UP000027600"/>
    </source>
</evidence>
<dbReference type="InterPro" id="IPR025534">
    <property type="entry name" value="DUF4420"/>
</dbReference>
<keyword evidence="2" id="KW-1185">Reference proteome</keyword>
<gene>
    <name evidence="1" type="ORF">RBI_I01502</name>
</gene>
<sequence>MSNAIKIYQEIIADFKKAENSSLTVLNRSILLKNKIRIVYIVAAKDHQRIIAVMLPKDCTKEPLSRFPKWHGIEFAYDHITEYQNPNSENEYIIISQSKDYDSGIFEIIANDITDQLEKISTQKKMISCLSDTLSKWKKFFALNSDVIMSEQLQEGLYGELLVLQKLIFNFGDEAVSYWSGADKETHDFYVNGSAIEVKTTSAKSNEKIRISSEHQLNPKDVENTLFLYVNMVRKSRSDGTTLPEIIKSIHSGISEPYRSLFEEKLFKYGYISSCEERYTLGFHLRSYQTYKVEDTFPNIVPDNLDNGISEVTYSLDLNACSDFVIEWSDIINTLKGGILIGES</sequence>
<dbReference type="RefSeq" id="WP_038672101.1">
    <property type="nucleotide sequence ID" value="NZ_DAWEQM010000036.1"/>
</dbReference>
<name>A0ABP1WMG7_9FIRM</name>
<organism evidence="1 2">
    <name type="scientific">Ruminococcus bicirculans</name>
    <name type="common">ex Wegman et al. 2014</name>
    <dbReference type="NCBI Taxonomy" id="1160721"/>
    <lineage>
        <taxon>Bacteria</taxon>
        <taxon>Bacillati</taxon>
        <taxon>Bacillota</taxon>
        <taxon>Clostridia</taxon>
        <taxon>Eubacteriales</taxon>
        <taxon>Oscillospiraceae</taxon>
        <taxon>Ruminococcus</taxon>
    </lineage>
</organism>
<dbReference type="EMBL" id="HF545616">
    <property type="protein sequence ID" value="CCO05204.1"/>
    <property type="molecule type" value="Genomic_DNA"/>
</dbReference>
<dbReference type="Pfam" id="PF14390">
    <property type="entry name" value="DUF4420"/>
    <property type="match status" value="1"/>
</dbReference>
<evidence type="ECO:0008006" key="3">
    <source>
        <dbReference type="Google" id="ProtNLM"/>
    </source>
</evidence>
<proteinExistence type="predicted"/>
<accession>A0ABP1WMG7</accession>
<dbReference type="Proteomes" id="UP000027600">
    <property type="component" value="Chromosome I"/>
</dbReference>
<reference evidence="1 2" key="1">
    <citation type="journal article" date="2014" name="Int. J. Syst. Evol. Microbiol.">
        <title>Complete genome of a new Firmicutes species belonging to the dominant human colonic microbiota ('Ruminococcus bicirculans') reveals two chromosomes and a selective capacity to utilize plant glucans.</title>
        <authorList>
            <consortium name="NISC Comparative Sequencing Program"/>
            <person name="Wegmann U."/>
            <person name="Louis P."/>
            <person name="Goesmann A."/>
            <person name="Henrissat B."/>
            <person name="Duncan S.H."/>
            <person name="Flint H.J."/>
        </authorList>
    </citation>
    <scope>NUCLEOTIDE SEQUENCE [LARGE SCALE GENOMIC DNA]</scope>
    <source>
        <strain evidence="1 2">80/3</strain>
    </source>
</reference>
<evidence type="ECO:0000313" key="1">
    <source>
        <dbReference type="EMBL" id="CCO05204.1"/>
    </source>
</evidence>